<dbReference type="Proteomes" id="UP000821853">
    <property type="component" value="Chromosome 4"/>
</dbReference>
<organism evidence="1 2">
    <name type="scientific">Haemaphysalis longicornis</name>
    <name type="common">Bush tick</name>
    <dbReference type="NCBI Taxonomy" id="44386"/>
    <lineage>
        <taxon>Eukaryota</taxon>
        <taxon>Metazoa</taxon>
        <taxon>Ecdysozoa</taxon>
        <taxon>Arthropoda</taxon>
        <taxon>Chelicerata</taxon>
        <taxon>Arachnida</taxon>
        <taxon>Acari</taxon>
        <taxon>Parasitiformes</taxon>
        <taxon>Ixodida</taxon>
        <taxon>Ixodoidea</taxon>
        <taxon>Ixodidae</taxon>
        <taxon>Haemaphysalinae</taxon>
        <taxon>Haemaphysalis</taxon>
    </lineage>
</organism>
<dbReference type="EMBL" id="JABSTR010000006">
    <property type="protein sequence ID" value="KAH9373033.1"/>
    <property type="molecule type" value="Genomic_DNA"/>
</dbReference>
<evidence type="ECO:0000313" key="1">
    <source>
        <dbReference type="EMBL" id="KAH9373033.1"/>
    </source>
</evidence>
<protein>
    <submittedName>
        <fullName evidence="1">Uncharacterized protein</fullName>
    </submittedName>
</protein>
<comment type="caution">
    <text evidence="1">The sequence shown here is derived from an EMBL/GenBank/DDBJ whole genome shotgun (WGS) entry which is preliminary data.</text>
</comment>
<sequence length="102" mass="10643">MVAGFGCVYGAQMARRAAQEAGVAVLWLPSSGRGVVRSSDVGRGPDASPPSHYGRQCRAFGAAATAALRDVLSWSGRIDGDFCDVEALGGRNVEPEAFDAER</sequence>
<proteinExistence type="predicted"/>
<dbReference type="AlphaFoldDB" id="A0A9J6GDX6"/>
<gene>
    <name evidence="1" type="ORF">HPB48_016696</name>
</gene>
<reference evidence="1 2" key="1">
    <citation type="journal article" date="2020" name="Cell">
        <title>Large-Scale Comparative Analyses of Tick Genomes Elucidate Their Genetic Diversity and Vector Capacities.</title>
        <authorList>
            <consortium name="Tick Genome and Microbiome Consortium (TIGMIC)"/>
            <person name="Jia N."/>
            <person name="Wang J."/>
            <person name="Shi W."/>
            <person name="Du L."/>
            <person name="Sun Y."/>
            <person name="Zhan W."/>
            <person name="Jiang J.F."/>
            <person name="Wang Q."/>
            <person name="Zhang B."/>
            <person name="Ji P."/>
            <person name="Bell-Sakyi L."/>
            <person name="Cui X.M."/>
            <person name="Yuan T.T."/>
            <person name="Jiang B.G."/>
            <person name="Yang W.F."/>
            <person name="Lam T.T."/>
            <person name="Chang Q.C."/>
            <person name="Ding S.J."/>
            <person name="Wang X.J."/>
            <person name="Zhu J.G."/>
            <person name="Ruan X.D."/>
            <person name="Zhao L."/>
            <person name="Wei J.T."/>
            <person name="Ye R.Z."/>
            <person name="Que T.C."/>
            <person name="Du C.H."/>
            <person name="Zhou Y.H."/>
            <person name="Cheng J.X."/>
            <person name="Dai P.F."/>
            <person name="Guo W.B."/>
            <person name="Han X.H."/>
            <person name="Huang E.J."/>
            <person name="Li L.F."/>
            <person name="Wei W."/>
            <person name="Gao Y.C."/>
            <person name="Liu J.Z."/>
            <person name="Shao H.Z."/>
            <person name="Wang X."/>
            <person name="Wang C.C."/>
            <person name="Yang T.C."/>
            <person name="Huo Q.B."/>
            <person name="Li W."/>
            <person name="Chen H.Y."/>
            <person name="Chen S.E."/>
            <person name="Zhou L.G."/>
            <person name="Ni X.B."/>
            <person name="Tian J.H."/>
            <person name="Sheng Y."/>
            <person name="Liu T."/>
            <person name="Pan Y.S."/>
            <person name="Xia L.Y."/>
            <person name="Li J."/>
            <person name="Zhao F."/>
            <person name="Cao W.C."/>
        </authorList>
    </citation>
    <scope>NUCLEOTIDE SEQUENCE [LARGE SCALE GENOMIC DNA]</scope>
    <source>
        <strain evidence="1">HaeL-2018</strain>
    </source>
</reference>
<dbReference type="VEuPathDB" id="VectorBase:HLOH_053832"/>
<evidence type="ECO:0000313" key="2">
    <source>
        <dbReference type="Proteomes" id="UP000821853"/>
    </source>
</evidence>
<accession>A0A9J6GDX6</accession>
<keyword evidence="2" id="KW-1185">Reference proteome</keyword>
<name>A0A9J6GDX6_HAELO</name>